<dbReference type="AlphaFoldDB" id="A0A1B9F333"/>
<sequence length="46" mass="5209">MFKTLLSSESRRRSVDFDDIVHYVVKKPLGVHLALASKGITVKTKH</sequence>
<dbReference type="RefSeq" id="WP_153304068.1">
    <property type="nucleotide sequence ID" value="NZ_MAGO01000016.1"/>
</dbReference>
<keyword evidence="2" id="KW-1185">Reference proteome</keyword>
<gene>
    <name evidence="1" type="ORF">DBT_2386</name>
</gene>
<organism evidence="1 2">
    <name type="scientific">Dissulfuribacter thermophilus</name>
    <dbReference type="NCBI Taxonomy" id="1156395"/>
    <lineage>
        <taxon>Bacteria</taxon>
        <taxon>Pseudomonadati</taxon>
        <taxon>Thermodesulfobacteriota</taxon>
        <taxon>Dissulfuribacteria</taxon>
        <taxon>Dissulfuribacterales</taxon>
        <taxon>Dissulfuribacteraceae</taxon>
        <taxon>Dissulfuribacter</taxon>
    </lineage>
</organism>
<protein>
    <submittedName>
        <fullName evidence="1">Uncharacterized protein</fullName>
    </submittedName>
</protein>
<accession>A0A1B9F333</accession>
<dbReference type="Proteomes" id="UP000093080">
    <property type="component" value="Unassembled WGS sequence"/>
</dbReference>
<name>A0A1B9F333_9BACT</name>
<proteinExistence type="predicted"/>
<evidence type="ECO:0000313" key="2">
    <source>
        <dbReference type="Proteomes" id="UP000093080"/>
    </source>
</evidence>
<comment type="caution">
    <text evidence="1">The sequence shown here is derived from an EMBL/GenBank/DDBJ whole genome shotgun (WGS) entry which is preliminary data.</text>
</comment>
<evidence type="ECO:0000313" key="1">
    <source>
        <dbReference type="EMBL" id="OCC14244.1"/>
    </source>
</evidence>
<reference evidence="1 2" key="1">
    <citation type="submission" date="2016-06" db="EMBL/GenBank/DDBJ databases">
        <title>Respiratory ammonification of nitrate coupled to the oxidation of elemental sulfur in deep-sea autotrophic thermophilic bacteria.</title>
        <authorList>
            <person name="Slobodkina G.B."/>
            <person name="Mardanov A.V."/>
            <person name="Ravin N.V."/>
            <person name="Frolova A.A."/>
            <person name="Viryasiv M.B."/>
            <person name="Chernyh N.A."/>
            <person name="Bonch-Osmolovskaya E.A."/>
            <person name="Slobodkin A.I."/>
        </authorList>
    </citation>
    <scope>NUCLEOTIDE SEQUENCE [LARGE SCALE GENOMIC DNA]</scope>
    <source>
        <strain evidence="1 2">S69</strain>
    </source>
</reference>
<dbReference type="EMBL" id="MAGO01000016">
    <property type="protein sequence ID" value="OCC14244.1"/>
    <property type="molecule type" value="Genomic_DNA"/>
</dbReference>